<dbReference type="InterPro" id="IPR003152">
    <property type="entry name" value="FATC_dom"/>
</dbReference>
<name>A0A7U3Q0R9_EPIFF</name>
<dbReference type="InterPro" id="IPR000403">
    <property type="entry name" value="PI3/4_kinase_cat_dom"/>
</dbReference>
<dbReference type="PROSITE" id="PS50290">
    <property type="entry name" value="PI3_4_KINASE_3"/>
    <property type="match status" value="1"/>
</dbReference>
<proteinExistence type="inferred from homology"/>
<dbReference type="PANTHER" id="PTHR37079">
    <property type="entry name" value="SERINE/THREONINE-PROTEIN KINASE ATM"/>
    <property type="match status" value="1"/>
</dbReference>
<dbReference type="Pfam" id="PF02260">
    <property type="entry name" value="FATC"/>
    <property type="match status" value="1"/>
</dbReference>
<evidence type="ECO:0000259" key="26">
    <source>
        <dbReference type="PROSITE" id="PS50069"/>
    </source>
</evidence>
<dbReference type="GO" id="GO:0004674">
    <property type="term" value="F:protein serine/threonine kinase activity"/>
    <property type="evidence" value="ECO:0007669"/>
    <property type="project" value="UniProtKB-KW"/>
</dbReference>
<dbReference type="SMART" id="SM00146">
    <property type="entry name" value="PI3Kc"/>
    <property type="match status" value="1"/>
</dbReference>
<evidence type="ECO:0000256" key="4">
    <source>
        <dbReference type="ARBA" id="ARBA00010769"/>
    </source>
</evidence>
<evidence type="ECO:0000256" key="7">
    <source>
        <dbReference type="ARBA" id="ARBA00014619"/>
    </source>
</evidence>
<dbReference type="InterPro" id="IPR036940">
    <property type="entry name" value="PI3/4_kinase_cat_sf"/>
</dbReference>
<feature type="compositionally biased region" description="Polar residues" evidence="25">
    <location>
        <begin position="202"/>
        <end position="213"/>
    </location>
</feature>
<dbReference type="InterPro" id="IPR016158">
    <property type="entry name" value="Cullin_homology"/>
</dbReference>
<evidence type="ECO:0000256" key="14">
    <source>
        <dbReference type="ARBA" id="ARBA00022840"/>
    </source>
</evidence>
<evidence type="ECO:0000256" key="13">
    <source>
        <dbReference type="ARBA" id="ARBA00022777"/>
    </source>
</evidence>
<keyword evidence="12 23" id="KW-0227">DNA damage</keyword>
<dbReference type="InterPro" id="IPR003151">
    <property type="entry name" value="PIK-rel_kinase_FAT"/>
</dbReference>
<evidence type="ECO:0000256" key="12">
    <source>
        <dbReference type="ARBA" id="ARBA00022763"/>
    </source>
</evidence>
<evidence type="ECO:0000313" key="31">
    <source>
        <dbReference type="Proteomes" id="UP000594364"/>
    </source>
</evidence>
<dbReference type="InterPro" id="IPR036317">
    <property type="entry name" value="Cullin_homology_sf"/>
</dbReference>
<accession>A0A7U3Q0R9</accession>
<dbReference type="InterPro" id="IPR014009">
    <property type="entry name" value="PIK_FAT"/>
</dbReference>
<reference evidence="30 31" key="1">
    <citation type="journal article" date="2018" name="PLoS Genet.">
        <title>Repeat elements organise 3D genome structure and mediate transcription in the filamentous fungus Epichloe festucae.</title>
        <authorList>
            <person name="Winter D.J."/>
            <person name="Ganley A.R.D."/>
            <person name="Young C.A."/>
            <person name="Liachko I."/>
            <person name="Schardl C.L."/>
            <person name="Dupont P.Y."/>
            <person name="Berry D."/>
            <person name="Ram A."/>
            <person name="Scott B."/>
            <person name="Cox M.P."/>
        </authorList>
    </citation>
    <scope>NUCLEOTIDE SEQUENCE [LARGE SCALE GENOMIC DNA]</scope>
    <source>
        <strain evidence="30 31">Fl1</strain>
    </source>
</reference>
<dbReference type="Gene3D" id="1.10.10.10">
    <property type="entry name" value="Winged helix-like DNA-binding domain superfamily/Winged helix DNA-binding domain"/>
    <property type="match status" value="1"/>
</dbReference>
<dbReference type="OrthoDB" id="381190at2759"/>
<feature type="compositionally biased region" description="Low complexity" evidence="25">
    <location>
        <begin position="192"/>
        <end position="201"/>
    </location>
</feature>
<feature type="compositionally biased region" description="Polar residues" evidence="25">
    <location>
        <begin position="2925"/>
        <end position="2936"/>
    </location>
</feature>
<evidence type="ECO:0000256" key="20">
    <source>
        <dbReference type="ARBA" id="ARBA00048679"/>
    </source>
</evidence>
<evidence type="ECO:0000256" key="17">
    <source>
        <dbReference type="ARBA" id="ARBA00023242"/>
    </source>
</evidence>
<keyword evidence="16 23" id="KW-0779">Telomere</keyword>
<evidence type="ECO:0000256" key="5">
    <source>
        <dbReference type="ARBA" id="ARBA00011370"/>
    </source>
</evidence>
<evidence type="ECO:0000259" key="29">
    <source>
        <dbReference type="PROSITE" id="PS51190"/>
    </source>
</evidence>
<comment type="subcellular location">
    <subcellularLocation>
        <location evidence="2 23">Chromosome</location>
        <location evidence="2 23">Telomere</location>
    </subcellularLocation>
    <subcellularLocation>
        <location evidence="1 23">Nucleus</location>
    </subcellularLocation>
</comment>
<feature type="domain" description="FAT" evidence="28">
    <location>
        <begin position="1861"/>
        <end position="2462"/>
    </location>
</feature>
<evidence type="ECO:0000256" key="1">
    <source>
        <dbReference type="ARBA" id="ARBA00004123"/>
    </source>
</evidence>
<dbReference type="InterPro" id="IPR038980">
    <property type="entry name" value="ATM_plant"/>
</dbReference>
<dbReference type="Proteomes" id="UP000594364">
    <property type="component" value="Chromosome 5"/>
</dbReference>
<dbReference type="Pfam" id="PF10557">
    <property type="entry name" value="Cullin_Nedd8"/>
    <property type="match status" value="1"/>
</dbReference>
<feature type="domain" description="PI3K/PI4K catalytic" evidence="27">
    <location>
        <begin position="2567"/>
        <end position="2878"/>
    </location>
</feature>
<dbReference type="Pfam" id="PF11640">
    <property type="entry name" value="TAN"/>
    <property type="match status" value="1"/>
</dbReference>
<dbReference type="Gene3D" id="1.10.1070.11">
    <property type="entry name" value="Phosphatidylinositol 3-/4-kinase, catalytic domain"/>
    <property type="match status" value="1"/>
</dbReference>
<dbReference type="EMBL" id="CP031389">
    <property type="protein sequence ID" value="QPH12359.1"/>
    <property type="molecule type" value="Genomic_DNA"/>
</dbReference>
<dbReference type="SUPFAM" id="SSF48371">
    <property type="entry name" value="ARM repeat"/>
    <property type="match status" value="1"/>
</dbReference>
<evidence type="ECO:0000259" key="28">
    <source>
        <dbReference type="PROSITE" id="PS51189"/>
    </source>
</evidence>
<dbReference type="InterPro" id="IPR019559">
    <property type="entry name" value="Cullin_neddylation_domain"/>
</dbReference>
<dbReference type="InterPro" id="IPR059120">
    <property type="entry name" value="Cullin-like_AB"/>
</dbReference>
<dbReference type="GO" id="GO:0005634">
    <property type="term" value="C:nucleus"/>
    <property type="evidence" value="ECO:0007669"/>
    <property type="project" value="UniProtKB-SubCell"/>
</dbReference>
<dbReference type="InterPro" id="IPR021668">
    <property type="entry name" value="TAN"/>
</dbReference>
<dbReference type="CDD" id="cd05171">
    <property type="entry name" value="PIKKc_ATM"/>
    <property type="match status" value="1"/>
</dbReference>
<comment type="subunit">
    <text evidence="5">Associates with DNA double-strand breaks.</text>
</comment>
<dbReference type="InterPro" id="IPR036390">
    <property type="entry name" value="WH_DNA-bd_sf"/>
</dbReference>
<keyword evidence="31" id="KW-1185">Reference proteome</keyword>
<dbReference type="Gene3D" id="3.30.230.130">
    <property type="entry name" value="Cullin, Chain C, Domain 2"/>
    <property type="match status" value="1"/>
</dbReference>
<evidence type="ECO:0000256" key="23">
    <source>
        <dbReference type="RuleBase" id="RU365027"/>
    </source>
</evidence>
<evidence type="ECO:0000256" key="25">
    <source>
        <dbReference type="SAM" id="MobiDB-lite"/>
    </source>
</evidence>
<evidence type="ECO:0000259" key="27">
    <source>
        <dbReference type="PROSITE" id="PS50290"/>
    </source>
</evidence>
<dbReference type="Pfam" id="PF00454">
    <property type="entry name" value="PI3_PI4_kinase"/>
    <property type="match status" value="1"/>
</dbReference>
<dbReference type="InterPro" id="IPR001373">
    <property type="entry name" value="Cullin_N"/>
</dbReference>
<feature type="coiled-coil region" evidence="24">
    <location>
        <begin position="2300"/>
        <end position="2327"/>
    </location>
</feature>
<feature type="domain" description="Cullin family profile" evidence="26">
    <location>
        <begin position="3377"/>
        <end position="3634"/>
    </location>
</feature>
<comment type="similarity">
    <text evidence="4 23">Belongs to the PI3/PI4-kinase family. ATM subfamily.</text>
</comment>
<dbReference type="GO" id="GO:0000781">
    <property type="term" value="C:chromosome, telomeric region"/>
    <property type="evidence" value="ECO:0007669"/>
    <property type="project" value="UniProtKB-SubCell"/>
</dbReference>
<dbReference type="GO" id="GO:0006281">
    <property type="term" value="P:DNA repair"/>
    <property type="evidence" value="ECO:0007669"/>
    <property type="project" value="InterPro"/>
</dbReference>
<evidence type="ECO:0000256" key="24">
    <source>
        <dbReference type="SAM" id="Coils"/>
    </source>
</evidence>
<gene>
    <name evidence="30" type="primary">TEL1</name>
    <name evidence="30" type="ORF">C2857_004506</name>
</gene>
<dbReference type="PROSITE" id="PS00915">
    <property type="entry name" value="PI3_4_KINASE_1"/>
    <property type="match status" value="1"/>
</dbReference>
<evidence type="ECO:0000256" key="11">
    <source>
        <dbReference type="ARBA" id="ARBA00022741"/>
    </source>
</evidence>
<feature type="region of interest" description="Disordered" evidence="25">
    <location>
        <begin position="2852"/>
        <end position="2888"/>
    </location>
</feature>
<keyword evidence="10 23" id="KW-0808">Transferase</keyword>
<dbReference type="InterPro" id="IPR018936">
    <property type="entry name" value="PI3/4_kinase_CS"/>
</dbReference>
<evidence type="ECO:0000256" key="21">
    <source>
        <dbReference type="PROSITE-ProRule" id="PRU00330"/>
    </source>
</evidence>
<dbReference type="SMART" id="SM01342">
    <property type="entry name" value="TAN"/>
    <property type="match status" value="1"/>
</dbReference>
<dbReference type="Pfam" id="PF26557">
    <property type="entry name" value="Cullin_AB"/>
    <property type="match status" value="1"/>
</dbReference>
<dbReference type="GO" id="GO:0006511">
    <property type="term" value="P:ubiquitin-dependent protein catabolic process"/>
    <property type="evidence" value="ECO:0007669"/>
    <property type="project" value="InterPro"/>
</dbReference>
<evidence type="ECO:0000256" key="15">
    <source>
        <dbReference type="ARBA" id="ARBA00022853"/>
    </source>
</evidence>
<sequence>MSSSHMSTVMNLASDVKSGSVKNRDKAVEELITLLNPRNRTVNLTDLGDRSYHHIFESLFNLVIREKPNFYDRRKKESVRNAAGTRLTKCASAIRMAAARATPKLGRKTLLALIDHITQVLPGPDDDFVAPLVQDYVKTLSEVLSRQSHVEFLARQKAVPWETCVDFLLDITAYVLPGDLYSSLISVARSSPAPSSSTPRSNLHSTGSTQSQKKGGPFDGDCLKDALESLQSLIQASNAPVARCGIPIAKVAVQVLNMRHLSLGSMQTMCFSICNIIFARVQANDVEYGLKLVKDMVPLMGYWWRADKVSQDELIRGLRNEISKTISLAHLHLESLSKQWSCDIQSEIEGLAEPLWHEYSKRSDQSRLQLHDLTFNLSSLPQGSMHLSLFGVRNHNSDGESHWAVVQNLALLENILLANSSSAERYAGETGEQPRKRQRTRESESRLRSRLRSRILGTQITALQLVCFLIDGHEVAIDDLTAIIQDLAICAADKNQVTASWAFIAASSCVPLVKASGIEADQWRQLWHHAVRSISVPTMSRSACLLLHRILEAELLPYSLISEDLNGVVTTPDVNGPSLLCDTSLDLMFHLFHSRNAKVPSASQATSNHIIRWLFLKWNPSELAFASAVSTHIQPLEFVNLIRTCCGIEPLFWNGKSAGSGTAIGETWQMRQEMAQYNEYLLLLNRNRQKVSSEVPTCFYKSGLHRINPAAADPNSFFPSRKLVFELFSPKLDDLVELCSTWTQKPQDGGSQISLERFQSLISACMIGAMLIPQFSDMNTPQASSTESILVNLAEKSLLIAMDSIEPSSFVDASLRILRPCMPGLNTADLNMLHSLHPPLLRILSTIFNAIDHKHPLPIQGTNSDLMDLDDEFDSQSSRITHSVVSPVPRFNVQLRTSPRAFYLETKQRLGLIRVIHDDTSQIGLLPAHWIRDFLSLSDDDLLCCQALLLEISNSDLVVGSENAYQIIQRLGSVMSAIDYQCCEVAITTCLDVLDGLHNIWLNDSHELAEAVGDLYNYFVKLCLKSNFFSTKAEISMARLLFTLLRARPSYGTNLGLDSCRTSLLHILQSSNMQAKCFIAERIAGIFELFILTLHDEIFMDVLASLPTNPDDTSGLAFRLLALSKLACRWPNLLRRCIYHIFETPGKVAKSIDYARWCLAEVSSTLKLKSAKELFRLFSRQLLYTWMENDPVENIPFSIFGFKDLTDILQSAQADAIALAIMRVQKPAIAVLAKTLAVKEGDLIRNNFATCLSYSMAFGGVYGDIGNGKGEDYIRETIGRKAYMESIHVNFVDTIACFFDLLDQEDRLEKFLGNNEAFAYALENLEMIKKFSHSTNRLPPNQQPTFRAKFVIHDIFRLCKNTGAEFHDIWTPPLVLLVTRRLFNTVHPALGSLHACSVLRKVRLVICLADAVALESHCVEMLLNSIRGFIVDSECADDALGLSQYLLSGGRKYLAEKPSFLAGYALSTLASLRVFLESSQSSTTQESQFIATMSKAQKFHDWFSNYLSGYTSTMFEDDSQSALFRSITHSAAHIRSSGNAAKGTSESKLLLDILKDGVTGKRLLNEASRELALKLLCGDFEIPVTITEDIVETDKAAIDQASKVWKSCEAQDLSANYLSWAGRVVGRSFAASGAIPDGVLKETNLSLYGRIAPGSNGSEMGLLYLLQDLTADQNSTVAGLAEFAIRKAVSRAIEVEDEPLLVACQRTLSDSLFTASQWGDFHSRSLTETSSSRFDDEHSIWNDNIASSQWLQKISIHLASAVPDSILLSALLPILVEVPGFAEKAFPFIIHLVLSFQQEHQQLIKKQMSSSLVEWLREEKPAAMENLKLLMNTILYLRTQEYPKESSIADRMYWLDIEYAVASTAASRCGMQKTALLFAELVSSDTTRSSRRSSAHREQDMSETLLTIFENIDDPDAYYGLPADASLSKVLARVEYENEGSKSLAFRGAQYDSHLRLRRKDAGADGQALVKALGTLGLSGLSHSVLNTQELSGTNGHSLDSTFNTARRLEMWNLPAPGNSDHHAVILYQAYQSIHNSTELSTVQQAIYDGFGGIMRSIARSTLNATALRGRLATLAALTELDDVLNISESSEVRDMLKTFESRSEWMRSGLYGAVGHVLSCRETTVSMLCQHLGLVKNAKLSAEVLRQMQVESMILSSGIYRYHQATQESLNIATALTELIPQCEDLNLHVDAAIKIEVANSLWDHGEMGTSIRMLQAIDRNSSLTKQSIRVCRSDLLSKIGHKVSLARLENPHDIQKSYLGPALKELKGGHSSEAGAVYHQFATFCDEQLQDPDGLEDLARLQNLRKAKNDEVKDLKALIDSTKETQLRTKYAHVLSKEKQWLELDEKELKRVEQTRSEFVQLSLENYLLSLISSEEFNNDALRFTALWLERSGDESTSKAVMKSLSLVPTRKFATLMNQLTSRLQNQDSTFQKLLFELIYNICVDHPYHGMYQIWSGTKARAQQKDDVAVQRVKATERVAQQLAATKSVANIWLSIDKTSKYYHGLAMDRNPNKYKSGAKIPIKDCTAGQYLVSCLARYPIPPPTLHIDVSVTKDYSKVPIISKLEPSMTIASGVSAPKIITALGSNGVKYKQLVKGGHDDLRQDAIMEQVFAAVSSLLKLHRSTQQRNLGIRTYKVLPLTASSGLIEFVPKTIPLHEFLMPAHERYHPRDLKGSQCRKEIFNVQNRSTETRLSTYRKVAERFQPVMRYFFMEYFADPDEWFARRLAYTRSTAAISMLGHVLGLGDRHGHNILLDTRTGEAVHIDLGVAFEAGRILPVPELVPFRLTRDIVDGMGITKTEGVFRRCCEFTLDALREEQYSIMTILDVLRYDPLYTWSISPLRLAKLQKARDEEGGADEPEPSEAAETKKARKNNSRTNEPSEADRALEVVRKKLSKTLSVTATVNDLINMATDERNLSVLYSASPHSTRPTHPTSLRLSSSPPSSSADAKRPRHAGWPVAVMATAKARGKLPETIDLTERPSAFQPYTGAKRLVIKNQRPPVDRESQVEQYYARIETDLEEALAAIFFARRPAVPLERLYRGVEDVCRRGNAARVYRLLKERVDAHLQSAVLPRIRRNGGQSNMDVLRSVREEWKSWNAQTITIRSTFSYLDRTYLLRESLPSINDMAITYFRRMVFPPQQSQAHASSLGDRVIGGVCDMIQHDRRGDGQLDSALLKETIRMLYVLGVYVKQFDPVFLRQSRAYFEEFGESWSTSSLKDYISACETLLAKEEHRCIAYNFDSTTEKQLLDSAHDILIESYSEKLLHSDSLSKLLSDKDVKSMKGLYDLLRLSGIQKKMKAPWSEYIRQTGTDIISDKQKGDEMVLRLLELRRSLDLLIRDAFQKDEDFLWGMREAFGKFMNDRKIASCWDSGTSKIGEMTARYIDMLLRGGLKALPKELLSDVQDRATAEKEGQASTADEDAELDRQLDQALELFRFIEGKDAFEAFYKKDLARRLLMGRSASKDAERNMLTKLRGECGSNFTHNLEQMFKDQELARDEMDAYGLWRRANRERRAPPVDLSVMVLSASAWPTYPDSRISLPDEVATEIERFDQHYKDKHTGRLLTWKHSLAHCSIKATFPKGTRELLVSAFQAVVLMMFNSEPPEGFLSYKQISSATGLQGGDLDRTLQSLACGKCRVITKHPKGRDVSPTDTFTFNKAFTDPKYRVKINQIQLKETKEENKATHERIAQDRRFETQAAIVRIMKSRKSMGHAELVAEVINLTKTRGSVEPAAIKKEIERYELQLHSDMDIHGILKR</sequence>
<dbReference type="PROSITE" id="PS50069">
    <property type="entry name" value="CULLIN_2"/>
    <property type="match status" value="1"/>
</dbReference>
<evidence type="ECO:0000256" key="8">
    <source>
        <dbReference type="ARBA" id="ARBA00022454"/>
    </source>
</evidence>
<dbReference type="SUPFAM" id="SSF75632">
    <property type="entry name" value="Cullin homology domain"/>
    <property type="match status" value="1"/>
</dbReference>
<evidence type="ECO:0000313" key="30">
    <source>
        <dbReference type="EMBL" id="QPH12359.1"/>
    </source>
</evidence>
<keyword evidence="14 23" id="KW-0067">ATP-binding</keyword>
<comment type="function">
    <text evidence="18 23">Serine/threonine protein kinase which activates checkpoint signaling upon genotoxic stresses such as ionizing radiation (IR), ultraviolet light (UV), or DNA replication stalling, thereby acting as a DNA damage sensor. Recognizes the substrate consensus sequence [ST]-Q. Phosphorylates histone H2A to form H2AS128ph (gamma-H2A) at sites of DNA damage, involved in the regulation of DNA damage response mechanism. Required for the control of telomere length and genome stability.</text>
</comment>
<keyword evidence="15 23" id="KW-0156">Chromatin regulator</keyword>
<organism evidence="30 31">
    <name type="scientific">Epichloe festucae (strain Fl1)</name>
    <dbReference type="NCBI Taxonomy" id="877507"/>
    <lineage>
        <taxon>Eukaryota</taxon>
        <taxon>Fungi</taxon>
        <taxon>Dikarya</taxon>
        <taxon>Ascomycota</taxon>
        <taxon>Pezizomycotina</taxon>
        <taxon>Sordariomycetes</taxon>
        <taxon>Hypocreomycetidae</taxon>
        <taxon>Hypocreales</taxon>
        <taxon>Clavicipitaceae</taxon>
        <taxon>Epichloe</taxon>
    </lineage>
</organism>
<dbReference type="InterPro" id="IPR044107">
    <property type="entry name" value="PIKKc_ATM"/>
</dbReference>
<comment type="catalytic activity">
    <reaction evidence="19 23">
        <text>L-threonyl-[protein] + ATP = O-phospho-L-threonyl-[protein] + ADP + H(+)</text>
        <dbReference type="Rhea" id="RHEA:46608"/>
        <dbReference type="Rhea" id="RHEA-COMP:11060"/>
        <dbReference type="Rhea" id="RHEA-COMP:11605"/>
        <dbReference type="ChEBI" id="CHEBI:15378"/>
        <dbReference type="ChEBI" id="CHEBI:30013"/>
        <dbReference type="ChEBI" id="CHEBI:30616"/>
        <dbReference type="ChEBI" id="CHEBI:61977"/>
        <dbReference type="ChEBI" id="CHEBI:456216"/>
        <dbReference type="EC" id="2.7.11.1"/>
    </reaction>
</comment>
<dbReference type="GO" id="GO:0006325">
    <property type="term" value="P:chromatin organization"/>
    <property type="evidence" value="ECO:0007669"/>
    <property type="project" value="UniProtKB-KW"/>
</dbReference>
<dbReference type="SUPFAM" id="SSF74788">
    <property type="entry name" value="Cullin repeat-like"/>
    <property type="match status" value="1"/>
</dbReference>
<feature type="domain" description="FATC" evidence="29">
    <location>
        <begin position="2898"/>
        <end position="2931"/>
    </location>
</feature>
<evidence type="ECO:0000256" key="19">
    <source>
        <dbReference type="ARBA" id="ARBA00047899"/>
    </source>
</evidence>
<dbReference type="InterPro" id="IPR011009">
    <property type="entry name" value="Kinase-like_dom_sf"/>
</dbReference>
<keyword evidence="9 23" id="KW-0723">Serine/threonine-protein kinase</keyword>
<dbReference type="FunFam" id="1.20.1310.10:FF:000031">
    <property type="entry name" value="Ubiquitin ligase subunit CulD"/>
    <property type="match status" value="1"/>
</dbReference>
<dbReference type="SMART" id="SM00182">
    <property type="entry name" value="CULLIN"/>
    <property type="match status" value="1"/>
</dbReference>
<feature type="compositionally biased region" description="Acidic residues" evidence="25">
    <location>
        <begin position="2856"/>
        <end position="2865"/>
    </location>
</feature>
<evidence type="ECO:0000256" key="9">
    <source>
        <dbReference type="ARBA" id="ARBA00022527"/>
    </source>
</evidence>
<dbReference type="PANTHER" id="PTHR37079:SF4">
    <property type="entry name" value="SERINE_THREONINE-PROTEIN KINASE ATM"/>
    <property type="match status" value="1"/>
</dbReference>
<evidence type="ECO:0000256" key="16">
    <source>
        <dbReference type="ARBA" id="ARBA00022895"/>
    </source>
</evidence>
<dbReference type="PROSITE" id="PS00916">
    <property type="entry name" value="PI3_4_KINASE_2"/>
    <property type="match status" value="1"/>
</dbReference>
<protein>
    <recommendedName>
        <fullName evidence="7 23">Serine/threonine-protein kinase Tel1</fullName>
        <ecNumber evidence="6 23">2.7.11.1</ecNumber>
    </recommendedName>
</protein>
<dbReference type="SUPFAM" id="SSF46785">
    <property type="entry name" value="Winged helix' DNA-binding domain"/>
    <property type="match status" value="1"/>
</dbReference>
<dbReference type="GO" id="GO:0035556">
    <property type="term" value="P:intracellular signal transduction"/>
    <property type="evidence" value="ECO:0007669"/>
    <property type="project" value="UniProtKB-ARBA"/>
</dbReference>
<feature type="compositionally biased region" description="Low complexity" evidence="25">
    <location>
        <begin position="2937"/>
        <end position="2948"/>
    </location>
</feature>
<dbReference type="InterPro" id="IPR016024">
    <property type="entry name" value="ARM-type_fold"/>
</dbReference>
<keyword evidence="11 23" id="KW-0547">Nucleotide-binding</keyword>
<feature type="region of interest" description="Disordered" evidence="25">
    <location>
        <begin position="2925"/>
        <end position="2956"/>
    </location>
</feature>
<comment type="similarity">
    <text evidence="3 21 22">Belongs to the cullin family.</text>
</comment>
<evidence type="ECO:0000256" key="10">
    <source>
        <dbReference type="ARBA" id="ARBA00022679"/>
    </source>
</evidence>
<dbReference type="Gene3D" id="3.30.1010.10">
    <property type="entry name" value="Phosphatidylinositol 3-kinase Catalytic Subunit, Chain A, domain 4"/>
    <property type="match status" value="1"/>
</dbReference>
<dbReference type="GO" id="GO:0005524">
    <property type="term" value="F:ATP binding"/>
    <property type="evidence" value="ECO:0007669"/>
    <property type="project" value="UniProtKB-KW"/>
</dbReference>
<evidence type="ECO:0000256" key="22">
    <source>
        <dbReference type="RuleBase" id="RU003829"/>
    </source>
</evidence>
<keyword evidence="17 23" id="KW-0539">Nucleus</keyword>
<dbReference type="SMART" id="SM00884">
    <property type="entry name" value="Cullin_Nedd8"/>
    <property type="match status" value="1"/>
</dbReference>
<dbReference type="SUPFAM" id="SSF56112">
    <property type="entry name" value="Protein kinase-like (PK-like)"/>
    <property type="match status" value="1"/>
</dbReference>
<dbReference type="InterPro" id="IPR036388">
    <property type="entry name" value="WH-like_DNA-bd_sf"/>
</dbReference>
<dbReference type="PROSITE" id="PS51189">
    <property type="entry name" value="FAT"/>
    <property type="match status" value="1"/>
</dbReference>
<dbReference type="GO" id="GO:0031625">
    <property type="term" value="F:ubiquitin protein ligase binding"/>
    <property type="evidence" value="ECO:0007669"/>
    <property type="project" value="InterPro"/>
</dbReference>
<dbReference type="EC" id="2.7.11.1" evidence="6 23"/>
<comment type="catalytic activity">
    <reaction evidence="20">
        <text>L-seryl-[protein] + ATP = O-phospho-L-seryl-[protein] + ADP + H(+)</text>
        <dbReference type="Rhea" id="RHEA:17989"/>
        <dbReference type="Rhea" id="RHEA-COMP:9863"/>
        <dbReference type="Rhea" id="RHEA-COMP:11604"/>
        <dbReference type="ChEBI" id="CHEBI:15378"/>
        <dbReference type="ChEBI" id="CHEBI:29999"/>
        <dbReference type="ChEBI" id="CHEBI:30616"/>
        <dbReference type="ChEBI" id="CHEBI:83421"/>
        <dbReference type="ChEBI" id="CHEBI:456216"/>
        <dbReference type="EC" id="2.7.11.1"/>
    </reaction>
</comment>
<feature type="region of interest" description="Disordered" evidence="25">
    <location>
        <begin position="192"/>
        <end position="216"/>
    </location>
</feature>
<evidence type="ECO:0000256" key="18">
    <source>
        <dbReference type="ARBA" id="ARBA00025079"/>
    </source>
</evidence>
<dbReference type="Pfam" id="PF00888">
    <property type="entry name" value="Cullin"/>
    <property type="match status" value="1"/>
</dbReference>
<dbReference type="PROSITE" id="PS51190">
    <property type="entry name" value="FATC"/>
    <property type="match status" value="1"/>
</dbReference>
<keyword evidence="13 23" id="KW-0418">Kinase</keyword>
<dbReference type="InterPro" id="IPR016159">
    <property type="entry name" value="Cullin_repeat-like_dom_sf"/>
</dbReference>
<keyword evidence="8 23" id="KW-0158">Chromosome</keyword>
<dbReference type="Pfam" id="PF02259">
    <property type="entry name" value="FAT"/>
    <property type="match status" value="1"/>
</dbReference>
<evidence type="ECO:0000256" key="3">
    <source>
        <dbReference type="ARBA" id="ARBA00006019"/>
    </source>
</evidence>
<dbReference type="Gene3D" id="1.20.1310.10">
    <property type="entry name" value="Cullin Repeats"/>
    <property type="match status" value="4"/>
</dbReference>
<keyword evidence="24" id="KW-0175">Coiled coil</keyword>
<dbReference type="FunFam" id="3.30.1010.10:FF:000019">
    <property type="entry name" value="Serine/threonine-protein kinase Tel1"/>
    <property type="match status" value="1"/>
</dbReference>
<evidence type="ECO:0000256" key="6">
    <source>
        <dbReference type="ARBA" id="ARBA00012513"/>
    </source>
</evidence>
<evidence type="ECO:0000256" key="2">
    <source>
        <dbReference type="ARBA" id="ARBA00004574"/>
    </source>
</evidence>